<dbReference type="EMBL" id="MNAN01000025">
    <property type="protein sequence ID" value="OHU96986.1"/>
    <property type="molecule type" value="Genomic_DNA"/>
</dbReference>
<dbReference type="AlphaFoldDB" id="A0A1S1NF19"/>
<dbReference type="Pfam" id="PF07369">
    <property type="entry name" value="DUF1488"/>
    <property type="match status" value="1"/>
</dbReference>
<reference evidence="1 2" key="1">
    <citation type="submission" date="2016-10" db="EMBL/GenBank/DDBJ databases">
        <title>Pseudoalteromonas amylolytica sp. nov., isolated from the surface seawater.</title>
        <authorList>
            <person name="Wu Y.-H."/>
            <person name="Cheng H."/>
            <person name="Jin X.-B."/>
            <person name="Wang C.-S."/>
            <person name="Xu X.-W."/>
        </authorList>
    </citation>
    <scope>NUCLEOTIDE SEQUENCE [LARGE SCALE GENOMIC DNA]</scope>
    <source>
        <strain evidence="1 2">JCM 12483</strain>
    </source>
</reference>
<name>A0A1S1NF19_9GAMM</name>
<dbReference type="RefSeq" id="WP_070990483.1">
    <property type="nucleotide sequence ID" value="NZ_CBCSHD010000015.1"/>
</dbReference>
<gene>
    <name evidence="1" type="ORF">BIW53_03790</name>
</gene>
<dbReference type="InterPro" id="IPR036692">
    <property type="entry name" value="Shew3726-like_sf"/>
</dbReference>
<evidence type="ECO:0000313" key="1">
    <source>
        <dbReference type="EMBL" id="OHU96986.1"/>
    </source>
</evidence>
<accession>A0A1S1NF19</accession>
<dbReference type="Gene3D" id="3.30.160.140">
    <property type="entry name" value="Shew3726-like"/>
    <property type="match status" value="1"/>
</dbReference>
<dbReference type="OrthoDB" id="6465020at2"/>
<dbReference type="STRING" id="327939.BIW53_03790"/>
<proteinExistence type="predicted"/>
<dbReference type="InterPro" id="IPR009962">
    <property type="entry name" value="DUF1488"/>
</dbReference>
<sequence>MNQGILFNDDVNVAHNCLAFTAMVNGMMVKCIIATPSMSDEAALKHFKDHQFDYEMQAEQLIEDEIYEEDGSVLLTFL</sequence>
<dbReference type="SUPFAM" id="SSF160272">
    <property type="entry name" value="Shew3726-like"/>
    <property type="match status" value="1"/>
</dbReference>
<organism evidence="1 2">
    <name type="scientific">Pseudoalteromonas byunsanensis</name>
    <dbReference type="NCBI Taxonomy" id="327939"/>
    <lineage>
        <taxon>Bacteria</taxon>
        <taxon>Pseudomonadati</taxon>
        <taxon>Pseudomonadota</taxon>
        <taxon>Gammaproteobacteria</taxon>
        <taxon>Alteromonadales</taxon>
        <taxon>Pseudoalteromonadaceae</taxon>
        <taxon>Pseudoalteromonas</taxon>
    </lineage>
</organism>
<keyword evidence="2" id="KW-1185">Reference proteome</keyword>
<dbReference type="Proteomes" id="UP000180253">
    <property type="component" value="Unassembled WGS sequence"/>
</dbReference>
<protein>
    <recommendedName>
        <fullName evidence="3">DUF1488 domain-containing protein</fullName>
    </recommendedName>
</protein>
<evidence type="ECO:0008006" key="3">
    <source>
        <dbReference type="Google" id="ProtNLM"/>
    </source>
</evidence>
<comment type="caution">
    <text evidence="1">The sequence shown here is derived from an EMBL/GenBank/DDBJ whole genome shotgun (WGS) entry which is preliminary data.</text>
</comment>
<evidence type="ECO:0000313" key="2">
    <source>
        <dbReference type="Proteomes" id="UP000180253"/>
    </source>
</evidence>